<sequence>MEAVEPLLEWLSAHPGWLGTAIFTIALIESLAIAGVVVPGVALLFGVAVLAGETGLGLLPTLAFAWSGAVVGDGVSFWLGRLFSGRLHEVWPFRRYPSVIENGERFFRRHGGKSIVIGRFVGPIRPVLPLVAGAFAMPARLFLVFNLTSAVGWAPVYILPGFLVGSAMAQSIDLPPHFYPIMGIALGILALIYALFFRLHYDLLNRGRLYEWLARRVNRSPAGRVIWRHFSSRRQSDSEFPLPSLVLSVVTLTGFILWTLIVVETRMLGDFDQATASFFQTLRHPLIDPVMVGLTRLADVRLLTILFMIAAAALAFRRRSMAAVHIVIAGTATAALVSLLKVSLGVPRPELVLVPPESSAYPSGHAAGIALVLGLSASFLAREYHGRHRWMIYAGFSLPMLAVSLSRVYLGVHWFSDVVGGLMLGLMVSGVTRFSYSRHDQSPMRPGSFTLATLALMAGVALAYVATDFTEAAQAFSPVTATEAR</sequence>
<keyword evidence="5 7" id="KW-1133">Transmembrane helix</keyword>
<dbReference type="CDD" id="cd03392">
    <property type="entry name" value="PAP2_like_2"/>
    <property type="match status" value="1"/>
</dbReference>
<dbReference type="SMART" id="SM00014">
    <property type="entry name" value="acidPPc"/>
    <property type="match status" value="1"/>
</dbReference>
<evidence type="ECO:0000256" key="7">
    <source>
        <dbReference type="SAM" id="Phobius"/>
    </source>
</evidence>
<dbReference type="Pfam" id="PF09335">
    <property type="entry name" value="VTT_dom"/>
    <property type="match status" value="1"/>
</dbReference>
<keyword evidence="10" id="KW-1185">Reference proteome</keyword>
<feature type="transmembrane region" description="Helical" evidence="7">
    <location>
        <begin position="418"/>
        <end position="436"/>
    </location>
</feature>
<feature type="transmembrane region" description="Helical" evidence="7">
    <location>
        <begin position="360"/>
        <end position="380"/>
    </location>
</feature>
<reference evidence="9 10" key="1">
    <citation type="submission" date="2017-07" db="EMBL/GenBank/DDBJ databases">
        <title>Tamlnaduibacter salinus (Mi-7) genome sequencing.</title>
        <authorList>
            <person name="Verma A."/>
            <person name="Krishnamurthi S."/>
        </authorList>
    </citation>
    <scope>NUCLEOTIDE SEQUENCE [LARGE SCALE GENOMIC DNA]</scope>
    <source>
        <strain evidence="9 10">Mi-7</strain>
    </source>
</reference>
<dbReference type="InterPro" id="IPR036938">
    <property type="entry name" value="PAP2/HPO_sf"/>
</dbReference>
<dbReference type="AlphaFoldDB" id="A0A2A2I354"/>
<comment type="subcellular location">
    <subcellularLocation>
        <location evidence="1">Cell membrane</location>
        <topology evidence="1">Multi-pass membrane protein</topology>
    </subcellularLocation>
</comment>
<accession>A0A2A2I354</accession>
<feature type="transmembrane region" description="Helical" evidence="7">
    <location>
        <begin position="20"/>
        <end position="51"/>
    </location>
</feature>
<dbReference type="RefSeq" id="WP_095610904.1">
    <property type="nucleotide sequence ID" value="NZ_NMPM01000041.1"/>
</dbReference>
<evidence type="ECO:0000256" key="4">
    <source>
        <dbReference type="ARBA" id="ARBA00022692"/>
    </source>
</evidence>
<feature type="transmembrane region" description="Helical" evidence="7">
    <location>
        <begin position="448"/>
        <end position="467"/>
    </location>
</feature>
<evidence type="ECO:0000256" key="1">
    <source>
        <dbReference type="ARBA" id="ARBA00004651"/>
    </source>
</evidence>
<organism evidence="9 10">
    <name type="scientific">Tamilnaduibacter salinus</name>
    <dbReference type="NCBI Taxonomy" id="1484056"/>
    <lineage>
        <taxon>Bacteria</taxon>
        <taxon>Pseudomonadati</taxon>
        <taxon>Pseudomonadota</taxon>
        <taxon>Gammaproteobacteria</taxon>
        <taxon>Pseudomonadales</taxon>
        <taxon>Marinobacteraceae</taxon>
        <taxon>Tamilnaduibacter</taxon>
    </lineage>
</organism>
<dbReference type="Gene3D" id="1.20.144.10">
    <property type="entry name" value="Phosphatidic acid phosphatase type 2/haloperoxidase"/>
    <property type="match status" value="1"/>
</dbReference>
<evidence type="ECO:0000256" key="3">
    <source>
        <dbReference type="ARBA" id="ARBA00022475"/>
    </source>
</evidence>
<dbReference type="PANTHER" id="PTHR30353:SF15">
    <property type="entry name" value="INNER MEMBRANE PROTEIN YABI"/>
    <property type="match status" value="1"/>
</dbReference>
<keyword evidence="6 7" id="KW-0472">Membrane</keyword>
<proteinExistence type="inferred from homology"/>
<evidence type="ECO:0000313" key="9">
    <source>
        <dbReference type="EMBL" id="PAV26012.1"/>
    </source>
</evidence>
<keyword evidence="4 7" id="KW-0812">Transmembrane</keyword>
<keyword evidence="3" id="KW-1003">Cell membrane</keyword>
<evidence type="ECO:0000313" key="10">
    <source>
        <dbReference type="Proteomes" id="UP000218332"/>
    </source>
</evidence>
<protein>
    <submittedName>
        <fullName evidence="9">Phosphoesterase</fullName>
    </submittedName>
</protein>
<dbReference type="InterPro" id="IPR032816">
    <property type="entry name" value="VTT_dom"/>
</dbReference>
<name>A0A2A2I354_9GAMM</name>
<dbReference type="GO" id="GO:0005886">
    <property type="term" value="C:plasma membrane"/>
    <property type="evidence" value="ECO:0007669"/>
    <property type="project" value="UniProtKB-SubCell"/>
</dbReference>
<evidence type="ECO:0000256" key="5">
    <source>
        <dbReference type="ARBA" id="ARBA00022989"/>
    </source>
</evidence>
<dbReference type="PANTHER" id="PTHR30353">
    <property type="entry name" value="INNER MEMBRANE PROTEIN DEDA-RELATED"/>
    <property type="match status" value="1"/>
</dbReference>
<feature type="transmembrane region" description="Helical" evidence="7">
    <location>
        <begin position="300"/>
        <end position="316"/>
    </location>
</feature>
<evidence type="ECO:0000256" key="6">
    <source>
        <dbReference type="ARBA" id="ARBA00023136"/>
    </source>
</evidence>
<feature type="domain" description="Phosphatidic acid phosphatase type 2/haloperoxidase" evidence="8">
    <location>
        <begin position="322"/>
        <end position="433"/>
    </location>
</feature>
<feature type="transmembrane region" description="Helical" evidence="7">
    <location>
        <begin position="178"/>
        <end position="199"/>
    </location>
</feature>
<comment type="caution">
    <text evidence="9">The sequence shown here is derived from an EMBL/GenBank/DDBJ whole genome shotgun (WGS) entry which is preliminary data.</text>
</comment>
<dbReference type="Proteomes" id="UP000218332">
    <property type="component" value="Unassembled WGS sequence"/>
</dbReference>
<evidence type="ECO:0000259" key="8">
    <source>
        <dbReference type="SMART" id="SM00014"/>
    </source>
</evidence>
<dbReference type="InterPro" id="IPR000326">
    <property type="entry name" value="PAP2/HPO"/>
</dbReference>
<comment type="similarity">
    <text evidence="2">Belongs to the DedA family.</text>
</comment>
<gene>
    <name evidence="9" type="ORF">CF392_07845</name>
</gene>
<dbReference type="Pfam" id="PF01569">
    <property type="entry name" value="PAP2"/>
    <property type="match status" value="1"/>
</dbReference>
<feature type="transmembrane region" description="Helical" evidence="7">
    <location>
        <begin position="323"/>
        <end position="340"/>
    </location>
</feature>
<evidence type="ECO:0000256" key="2">
    <source>
        <dbReference type="ARBA" id="ARBA00010792"/>
    </source>
</evidence>
<dbReference type="InterPro" id="IPR032818">
    <property type="entry name" value="DedA-like"/>
</dbReference>
<dbReference type="SUPFAM" id="SSF48317">
    <property type="entry name" value="Acid phosphatase/Vanadium-dependent haloperoxidase"/>
    <property type="match status" value="1"/>
</dbReference>
<feature type="transmembrane region" description="Helical" evidence="7">
    <location>
        <begin position="240"/>
        <end position="261"/>
    </location>
</feature>
<dbReference type="EMBL" id="NMPM01000041">
    <property type="protein sequence ID" value="PAV26012.1"/>
    <property type="molecule type" value="Genomic_DNA"/>
</dbReference>